<name>A0A1B6GEJ5_9HEMI</name>
<proteinExistence type="predicted"/>
<sequence>MELLDRYGKQLTAEERLASLMSASSLEATDSSSGVVAGMLTVLLALAATIAAGCIGPRRENPTNSVTQQFYNNFMLVYQNFSHFSTLSMLLLLIHLCIQLP</sequence>
<feature type="transmembrane region" description="Helical" evidence="1">
    <location>
        <begin position="35"/>
        <end position="55"/>
    </location>
</feature>
<evidence type="ECO:0000256" key="1">
    <source>
        <dbReference type="SAM" id="Phobius"/>
    </source>
</evidence>
<reference evidence="2" key="1">
    <citation type="submission" date="2015-11" db="EMBL/GenBank/DDBJ databases">
        <title>De novo transcriptome assembly of four potential Pierce s Disease insect vectors from Arizona vineyards.</title>
        <authorList>
            <person name="Tassone E.E."/>
        </authorList>
    </citation>
    <scope>NUCLEOTIDE SEQUENCE</scope>
</reference>
<gene>
    <name evidence="2" type="ORF">g.40549</name>
</gene>
<dbReference type="AlphaFoldDB" id="A0A1B6GEJ5"/>
<protein>
    <submittedName>
        <fullName evidence="2">Uncharacterized protein</fullName>
    </submittedName>
</protein>
<accession>A0A1B6GEJ5</accession>
<keyword evidence="1" id="KW-0812">Transmembrane</keyword>
<organism evidence="2">
    <name type="scientific">Cuerna arida</name>
    <dbReference type="NCBI Taxonomy" id="1464854"/>
    <lineage>
        <taxon>Eukaryota</taxon>
        <taxon>Metazoa</taxon>
        <taxon>Ecdysozoa</taxon>
        <taxon>Arthropoda</taxon>
        <taxon>Hexapoda</taxon>
        <taxon>Insecta</taxon>
        <taxon>Pterygota</taxon>
        <taxon>Neoptera</taxon>
        <taxon>Paraneoptera</taxon>
        <taxon>Hemiptera</taxon>
        <taxon>Auchenorrhyncha</taxon>
        <taxon>Membracoidea</taxon>
        <taxon>Cicadellidae</taxon>
        <taxon>Cicadellinae</taxon>
        <taxon>Proconiini</taxon>
        <taxon>Cuerna</taxon>
    </lineage>
</organism>
<dbReference type="EMBL" id="GECZ01008915">
    <property type="protein sequence ID" value="JAS60854.1"/>
    <property type="molecule type" value="Transcribed_RNA"/>
</dbReference>
<keyword evidence="1" id="KW-0472">Membrane</keyword>
<evidence type="ECO:0000313" key="2">
    <source>
        <dbReference type="EMBL" id="JAS60854.1"/>
    </source>
</evidence>
<keyword evidence="1" id="KW-1133">Transmembrane helix</keyword>
<feature type="transmembrane region" description="Helical" evidence="1">
    <location>
        <begin position="76"/>
        <end position="96"/>
    </location>
</feature>